<feature type="transmembrane region" description="Helical" evidence="2">
    <location>
        <begin position="64"/>
        <end position="83"/>
    </location>
</feature>
<dbReference type="GO" id="GO:0016746">
    <property type="term" value="F:acyltransferase activity"/>
    <property type="evidence" value="ECO:0007669"/>
    <property type="project" value="UniProtKB-KW"/>
</dbReference>
<feature type="transmembrane region" description="Helical" evidence="2">
    <location>
        <begin position="266"/>
        <end position="284"/>
    </location>
</feature>
<evidence type="ECO:0000256" key="1">
    <source>
        <dbReference type="SAM" id="MobiDB-lite"/>
    </source>
</evidence>
<feature type="transmembrane region" description="Helical" evidence="2">
    <location>
        <begin position="235"/>
        <end position="254"/>
    </location>
</feature>
<protein>
    <submittedName>
        <fullName evidence="4">Acyltransferase family protein</fullName>
    </submittedName>
</protein>
<reference evidence="4 5" key="1">
    <citation type="submission" date="2024-09" db="EMBL/GenBank/DDBJ databases">
        <authorList>
            <person name="Sun Q."/>
            <person name="Mori K."/>
        </authorList>
    </citation>
    <scope>NUCLEOTIDE SEQUENCE [LARGE SCALE GENOMIC DNA]</scope>
    <source>
        <strain evidence="4 5">JCM 3028</strain>
    </source>
</reference>
<feature type="transmembrane region" description="Helical" evidence="2">
    <location>
        <begin position="407"/>
        <end position="426"/>
    </location>
</feature>
<feature type="domain" description="Acyltransferase 3" evidence="3">
    <location>
        <begin position="164"/>
        <end position="426"/>
    </location>
</feature>
<feature type="region of interest" description="Disordered" evidence="1">
    <location>
        <begin position="94"/>
        <end position="142"/>
    </location>
</feature>
<proteinExistence type="predicted"/>
<feature type="transmembrane region" description="Helical" evidence="2">
    <location>
        <begin position="173"/>
        <end position="193"/>
    </location>
</feature>
<feature type="transmembrane region" description="Helical" evidence="2">
    <location>
        <begin position="359"/>
        <end position="387"/>
    </location>
</feature>
<feature type="transmembrane region" description="Helical" evidence="2">
    <location>
        <begin position="205"/>
        <end position="228"/>
    </location>
</feature>
<comment type="caution">
    <text evidence="4">The sequence shown here is derived from an EMBL/GenBank/DDBJ whole genome shotgun (WGS) entry which is preliminary data.</text>
</comment>
<organism evidence="4 5">
    <name type="scientific">Streptosporangium vulgare</name>
    <dbReference type="NCBI Taxonomy" id="46190"/>
    <lineage>
        <taxon>Bacteria</taxon>
        <taxon>Bacillati</taxon>
        <taxon>Actinomycetota</taxon>
        <taxon>Actinomycetes</taxon>
        <taxon>Streptosporangiales</taxon>
        <taxon>Streptosporangiaceae</taxon>
        <taxon>Streptosporangium</taxon>
    </lineage>
</organism>
<keyword evidence="2" id="KW-1133">Transmembrane helix</keyword>
<keyword evidence="2" id="KW-0812">Transmembrane</keyword>
<feature type="transmembrane region" description="Helical" evidence="2">
    <location>
        <begin position="291"/>
        <end position="310"/>
    </location>
</feature>
<keyword evidence="4" id="KW-0808">Transferase</keyword>
<keyword evidence="2" id="KW-0472">Membrane</keyword>
<name>A0ABV5TBE1_9ACTN</name>
<dbReference type="Pfam" id="PF01757">
    <property type="entry name" value="Acyl_transf_3"/>
    <property type="match status" value="1"/>
</dbReference>
<dbReference type="InterPro" id="IPR002656">
    <property type="entry name" value="Acyl_transf_3_dom"/>
</dbReference>
<dbReference type="EMBL" id="JBHMBS010000005">
    <property type="protein sequence ID" value="MFB9676388.1"/>
    <property type="molecule type" value="Genomic_DNA"/>
</dbReference>
<dbReference type="Proteomes" id="UP001589610">
    <property type="component" value="Unassembled WGS sequence"/>
</dbReference>
<keyword evidence="4" id="KW-0012">Acyltransferase</keyword>
<accession>A0ABV5TBE1</accession>
<evidence type="ECO:0000256" key="2">
    <source>
        <dbReference type="SAM" id="Phobius"/>
    </source>
</evidence>
<evidence type="ECO:0000259" key="3">
    <source>
        <dbReference type="Pfam" id="PF01757"/>
    </source>
</evidence>
<feature type="transmembrane region" description="Helical" evidence="2">
    <location>
        <begin position="330"/>
        <end position="347"/>
    </location>
</feature>
<feature type="transmembrane region" description="Helical" evidence="2">
    <location>
        <begin position="25"/>
        <end position="44"/>
    </location>
</feature>
<sequence>MASLTAGIEAATPEGRDRGVDALRALAIAGVVLGHWLVTAWAPGAAGAVHLSSPLAHLPEFTPLSWAFQTLAVFFLVGGYAAARGFRSAAARASKTRESSAVRDPSTVGEPSVFGEPETRGPGSTVSPTPSRGTGLVAAPGSRHPLRSLRSLRETGDGAYRAGMWVRARMGRLLGPVVPLVLVWAGIAAGMALRGISAGTIRVLVVPAVGPLWFLAVFAALTAATPLLLRAHPGVTAAVAFVVVLGVDLARFGLGAPAWVGWANLAAGWLVPYALGIAWAGGLLTSRRVAVSLLAGGAAGAALLVGGFGYPASMVGVTGDAVSNLSPPSLAAVCFGLAQAGLALLVRAPLARLMRRPRLWAVVASANLSAMTLFLWHQSAVTVLAVAALRFGDVPGLLAEPDEPIWLLHRLAWLPVFAAVLALAWLPGSTRPASGIKARAV</sequence>
<keyword evidence="5" id="KW-1185">Reference proteome</keyword>
<feature type="compositionally biased region" description="Polar residues" evidence="1">
    <location>
        <begin position="122"/>
        <end position="132"/>
    </location>
</feature>
<gene>
    <name evidence="4" type="ORF">ACFFRH_12905</name>
</gene>
<evidence type="ECO:0000313" key="5">
    <source>
        <dbReference type="Proteomes" id="UP001589610"/>
    </source>
</evidence>
<evidence type="ECO:0000313" key="4">
    <source>
        <dbReference type="EMBL" id="MFB9676388.1"/>
    </source>
</evidence>
<dbReference type="RefSeq" id="WP_386156410.1">
    <property type="nucleotide sequence ID" value="NZ_JBHMBS010000005.1"/>
</dbReference>